<dbReference type="EMBL" id="MFIQ01000017">
    <property type="protein sequence ID" value="OGF93465.1"/>
    <property type="molecule type" value="Genomic_DNA"/>
</dbReference>
<protein>
    <submittedName>
        <fullName evidence="1">Uncharacterized protein</fullName>
    </submittedName>
</protein>
<sequence>MVKEVNLDDIQKELREGFGKVGEKFGMVDEKLGKIDTTTGSIHSDLVKHDKKFEGLTESLNKKPDSDEFPQLLDKIFEYTALKIKHDHMKKVIHEKLGVEI</sequence>
<reference evidence="1 2" key="1">
    <citation type="journal article" date="2016" name="Nat. Commun.">
        <title>Thousands of microbial genomes shed light on interconnected biogeochemical processes in an aquifer system.</title>
        <authorList>
            <person name="Anantharaman K."/>
            <person name="Brown C.T."/>
            <person name="Hug L.A."/>
            <person name="Sharon I."/>
            <person name="Castelle C.J."/>
            <person name="Probst A.J."/>
            <person name="Thomas B.C."/>
            <person name="Singh A."/>
            <person name="Wilkins M.J."/>
            <person name="Karaoz U."/>
            <person name="Brodie E.L."/>
            <person name="Williams K.H."/>
            <person name="Hubbard S.S."/>
            <person name="Banfield J.F."/>
        </authorList>
    </citation>
    <scope>NUCLEOTIDE SEQUENCE [LARGE SCALE GENOMIC DNA]</scope>
</reference>
<gene>
    <name evidence="1" type="ORF">A3G54_04215</name>
</gene>
<evidence type="ECO:0000313" key="2">
    <source>
        <dbReference type="Proteomes" id="UP000178894"/>
    </source>
</evidence>
<evidence type="ECO:0000313" key="1">
    <source>
        <dbReference type="EMBL" id="OGF93465.1"/>
    </source>
</evidence>
<accession>A0A1F5XZW7</accession>
<comment type="caution">
    <text evidence="1">The sequence shown here is derived from an EMBL/GenBank/DDBJ whole genome shotgun (WGS) entry which is preliminary data.</text>
</comment>
<proteinExistence type="predicted"/>
<organism evidence="1 2">
    <name type="scientific">Candidatus Giovannonibacteria bacterium RIFCSPLOWO2_12_FULL_44_15</name>
    <dbReference type="NCBI Taxonomy" id="1798364"/>
    <lineage>
        <taxon>Bacteria</taxon>
        <taxon>Candidatus Giovannoniibacteriota</taxon>
    </lineage>
</organism>
<name>A0A1F5XZW7_9BACT</name>
<dbReference type="AlphaFoldDB" id="A0A1F5XZW7"/>
<dbReference type="Proteomes" id="UP000178894">
    <property type="component" value="Unassembled WGS sequence"/>
</dbReference>